<dbReference type="FunFam" id="3.30.420.10:FF:000104">
    <property type="entry name" value="Werner Syndrome-like exonuclease"/>
    <property type="match status" value="1"/>
</dbReference>
<dbReference type="InterPro" id="IPR002562">
    <property type="entry name" value="3'-5'_exonuclease_dom"/>
</dbReference>
<dbReference type="VEuPathDB" id="VectorBase:MDOMA2_000570"/>
<dbReference type="PANTHER" id="PTHR13620:SF109">
    <property type="entry name" value="3'-5' EXONUCLEASE"/>
    <property type="match status" value="1"/>
</dbReference>
<keyword evidence="16" id="KW-1185">Reference proteome</keyword>
<keyword evidence="5" id="KW-0378">Hydrolase</keyword>
<feature type="compositionally biased region" description="Basic and acidic residues" evidence="13">
    <location>
        <begin position="14"/>
        <end position="32"/>
    </location>
</feature>
<comment type="similarity">
    <text evidence="9">Belongs to the WRNexo family.</text>
</comment>
<dbReference type="GO" id="GO:0005634">
    <property type="term" value="C:nucleus"/>
    <property type="evidence" value="ECO:0007669"/>
    <property type="project" value="UniProtKB-SubCell"/>
</dbReference>
<evidence type="ECO:0000259" key="14">
    <source>
        <dbReference type="SMART" id="SM00474"/>
    </source>
</evidence>
<keyword evidence="8" id="KW-0539">Nucleus</keyword>
<dbReference type="eggNOG" id="KOG4373">
    <property type="taxonomic scope" value="Eukaryota"/>
</dbReference>
<dbReference type="Proteomes" id="UP001652621">
    <property type="component" value="Unplaced"/>
</dbReference>
<organism evidence="15">
    <name type="scientific">Musca domestica</name>
    <name type="common">House fly</name>
    <dbReference type="NCBI Taxonomy" id="7370"/>
    <lineage>
        <taxon>Eukaryota</taxon>
        <taxon>Metazoa</taxon>
        <taxon>Ecdysozoa</taxon>
        <taxon>Arthropoda</taxon>
        <taxon>Hexapoda</taxon>
        <taxon>Insecta</taxon>
        <taxon>Pterygota</taxon>
        <taxon>Neoptera</taxon>
        <taxon>Endopterygota</taxon>
        <taxon>Diptera</taxon>
        <taxon>Brachycera</taxon>
        <taxon>Muscomorpha</taxon>
        <taxon>Muscoidea</taxon>
        <taxon>Muscidae</taxon>
        <taxon>Musca</taxon>
    </lineage>
</organism>
<dbReference type="OrthoDB" id="10261556at2759"/>
<dbReference type="SMART" id="SM00474">
    <property type="entry name" value="35EXOc"/>
    <property type="match status" value="1"/>
</dbReference>
<accession>A0A1I8N232</accession>
<dbReference type="RefSeq" id="XP_005185876.1">
    <property type="nucleotide sequence ID" value="XM_005185819.3"/>
</dbReference>
<evidence type="ECO:0000256" key="7">
    <source>
        <dbReference type="ARBA" id="ARBA00022842"/>
    </source>
</evidence>
<dbReference type="CDD" id="cd06141">
    <property type="entry name" value="WRN_exo"/>
    <property type="match status" value="1"/>
</dbReference>
<dbReference type="VEuPathDB" id="VectorBase:MDOMA2_003792"/>
<dbReference type="GO" id="GO:0046872">
    <property type="term" value="F:metal ion binding"/>
    <property type="evidence" value="ECO:0007669"/>
    <property type="project" value="UniProtKB-KW"/>
</dbReference>
<dbReference type="GO" id="GO:0008408">
    <property type="term" value="F:3'-5' exonuclease activity"/>
    <property type="evidence" value="ECO:0007669"/>
    <property type="project" value="InterPro"/>
</dbReference>
<evidence type="ECO:0000313" key="15">
    <source>
        <dbReference type="EnsemblMetazoa" id="MDOA010718-PA"/>
    </source>
</evidence>
<keyword evidence="7" id="KW-0460">Magnesium</keyword>
<evidence type="ECO:0000256" key="11">
    <source>
        <dbReference type="ARBA" id="ARBA00042761"/>
    </source>
</evidence>
<protein>
    <recommendedName>
        <fullName evidence="10">3'-5' exonuclease</fullName>
    </recommendedName>
    <alternativeName>
        <fullName evidence="11">Werner Syndrome-like exonuclease</fullName>
    </alternativeName>
</protein>
<dbReference type="GO" id="GO:0003676">
    <property type="term" value="F:nucleic acid binding"/>
    <property type="evidence" value="ECO:0007669"/>
    <property type="project" value="InterPro"/>
</dbReference>
<gene>
    <name evidence="15" type="primary">101889821</name>
    <name evidence="17" type="synonym">LOC101889821</name>
    <name evidence="18" type="synonym">LOC131802392</name>
</gene>
<keyword evidence="6" id="KW-0269">Exonuclease</keyword>
<sequence>MPPRKRNLKVAMNSKDEDKMTTQDKENEENPAKRRSTRSTRNTRSMAEEGATASPEKEEKKQLPFVKYKGAIKYFTDGNEIAEASDGLIQFVEKQPGDGLVPIAFDMEWPFSFKTGPGKSAVIQICAEEKCCYIFQLTNLKKLPAALVALLKHKRVRLHGVNVKNDFRKLGRDFPEINSDDLIVNGLDLGVWCNEVCETGGRWSLDRLASYVVGKAIDKNKKVRMSKWHVIPLDEDQLMYAAIDVYIGQLIYRELERRAKLKEENEAKFIEKNGEAAFKAVKALGESFLNEKAEEVAI</sequence>
<dbReference type="InterPro" id="IPR036397">
    <property type="entry name" value="RNaseH_sf"/>
</dbReference>
<dbReference type="VEuPathDB" id="VectorBase:MDOA010718"/>
<evidence type="ECO:0000256" key="12">
    <source>
        <dbReference type="ARBA" id="ARBA00045901"/>
    </source>
</evidence>
<dbReference type="EnsemblMetazoa" id="MDOA010718-RA">
    <property type="protein sequence ID" value="MDOA010718-PA"/>
    <property type="gene ID" value="MDOA010718"/>
</dbReference>
<dbReference type="AlphaFoldDB" id="A0A1I8N232"/>
<proteinExistence type="inferred from homology"/>
<dbReference type="SUPFAM" id="SSF53098">
    <property type="entry name" value="Ribonuclease H-like"/>
    <property type="match status" value="1"/>
</dbReference>
<feature type="domain" description="3'-5' exonuclease" evidence="14">
    <location>
        <begin position="76"/>
        <end position="260"/>
    </location>
</feature>
<evidence type="ECO:0000256" key="3">
    <source>
        <dbReference type="ARBA" id="ARBA00022722"/>
    </source>
</evidence>
<evidence type="ECO:0000256" key="8">
    <source>
        <dbReference type="ARBA" id="ARBA00023242"/>
    </source>
</evidence>
<evidence type="ECO:0000256" key="6">
    <source>
        <dbReference type="ARBA" id="ARBA00022839"/>
    </source>
</evidence>
<dbReference type="GeneID" id="101889821"/>
<dbReference type="PANTHER" id="PTHR13620">
    <property type="entry name" value="3-5 EXONUCLEASE"/>
    <property type="match status" value="1"/>
</dbReference>
<comment type="subcellular location">
    <subcellularLocation>
        <location evidence="1">Nucleus</location>
    </subcellularLocation>
</comment>
<dbReference type="Gene3D" id="3.30.420.10">
    <property type="entry name" value="Ribonuclease H-like superfamily/Ribonuclease H"/>
    <property type="match status" value="1"/>
</dbReference>
<keyword evidence="4" id="KW-0479">Metal-binding</keyword>
<dbReference type="STRING" id="7370.A0A1I8N232"/>
<dbReference type="InterPro" id="IPR051132">
    <property type="entry name" value="3-5_Exonuclease_domain"/>
</dbReference>
<evidence type="ECO:0000256" key="1">
    <source>
        <dbReference type="ARBA" id="ARBA00004123"/>
    </source>
</evidence>
<evidence type="ECO:0000256" key="9">
    <source>
        <dbReference type="ARBA" id="ARBA00037949"/>
    </source>
</evidence>
<keyword evidence="2" id="KW-0597">Phosphoprotein</keyword>
<feature type="region of interest" description="Disordered" evidence="13">
    <location>
        <begin position="1"/>
        <end position="59"/>
    </location>
</feature>
<evidence type="ECO:0000256" key="2">
    <source>
        <dbReference type="ARBA" id="ARBA00022553"/>
    </source>
</evidence>
<dbReference type="GO" id="GO:0006139">
    <property type="term" value="P:nucleobase-containing compound metabolic process"/>
    <property type="evidence" value="ECO:0007669"/>
    <property type="project" value="InterPro"/>
</dbReference>
<reference evidence="15" key="1">
    <citation type="submission" date="2020-05" db="UniProtKB">
        <authorList>
            <consortium name="EnsemblMetazoa"/>
        </authorList>
    </citation>
    <scope>IDENTIFICATION</scope>
    <source>
        <strain evidence="15">Aabys</strain>
    </source>
</reference>
<evidence type="ECO:0000313" key="16">
    <source>
        <dbReference type="Proteomes" id="UP001652621"/>
    </source>
</evidence>
<dbReference type="InterPro" id="IPR012337">
    <property type="entry name" value="RNaseH-like_sf"/>
</dbReference>
<keyword evidence="3" id="KW-0540">Nuclease</keyword>
<evidence type="ECO:0000313" key="17">
    <source>
        <dbReference type="RefSeq" id="XP_005185876.1"/>
    </source>
</evidence>
<comment type="function">
    <text evidence="12">Has exonuclease activity on both single-stranded and duplex templates bearing overhangs, but not blunt ended duplex DNA, and cleaves in a 3'-5' direction. Essential for the formation of DNA replication focal centers. Has an important role in maintaining genome stability.</text>
</comment>
<dbReference type="Pfam" id="PF01612">
    <property type="entry name" value="DNA_pol_A_exo1"/>
    <property type="match status" value="1"/>
</dbReference>
<reference evidence="18" key="2">
    <citation type="submission" date="2025-05" db="UniProtKB">
        <authorList>
            <consortium name="RefSeq"/>
        </authorList>
    </citation>
    <scope>IDENTIFICATION</scope>
    <source>
        <strain evidence="17 18">Aabys</strain>
        <tissue evidence="18">Whole body</tissue>
    </source>
</reference>
<evidence type="ECO:0000256" key="4">
    <source>
        <dbReference type="ARBA" id="ARBA00022723"/>
    </source>
</evidence>
<dbReference type="RefSeq" id="XP_058978572.1">
    <property type="nucleotide sequence ID" value="XM_059122589.1"/>
</dbReference>
<name>A0A1I8N232_MUSDO</name>
<dbReference type="KEGG" id="mde:101889821"/>
<evidence type="ECO:0000256" key="5">
    <source>
        <dbReference type="ARBA" id="ARBA00022801"/>
    </source>
</evidence>
<evidence type="ECO:0000256" key="13">
    <source>
        <dbReference type="SAM" id="MobiDB-lite"/>
    </source>
</evidence>
<evidence type="ECO:0000313" key="18">
    <source>
        <dbReference type="RefSeq" id="XP_058978572.1"/>
    </source>
</evidence>
<evidence type="ECO:0000256" key="10">
    <source>
        <dbReference type="ARBA" id="ARBA00040531"/>
    </source>
</evidence>